<proteinExistence type="predicted"/>
<evidence type="ECO:0000259" key="1">
    <source>
        <dbReference type="Pfam" id="PF00646"/>
    </source>
</evidence>
<dbReference type="Proteomes" id="UP000243797">
    <property type="component" value="Unassembled WGS sequence"/>
</dbReference>
<comment type="caution">
    <text evidence="2">The sequence shown here is derived from an EMBL/GenBank/DDBJ whole genome shotgun (WGS) entry which is preliminary data.</text>
</comment>
<evidence type="ECO:0000313" key="2">
    <source>
        <dbReference type="EMBL" id="PNS15541.1"/>
    </source>
</evidence>
<dbReference type="Pfam" id="PF00646">
    <property type="entry name" value="F-box"/>
    <property type="match status" value="1"/>
</dbReference>
<evidence type="ECO:0000313" key="3">
    <source>
        <dbReference type="Proteomes" id="UP000243797"/>
    </source>
</evidence>
<organism evidence="2 3">
    <name type="scientific">Sphaceloma murrayae</name>
    <dbReference type="NCBI Taxonomy" id="2082308"/>
    <lineage>
        <taxon>Eukaryota</taxon>
        <taxon>Fungi</taxon>
        <taxon>Dikarya</taxon>
        <taxon>Ascomycota</taxon>
        <taxon>Pezizomycotina</taxon>
        <taxon>Dothideomycetes</taxon>
        <taxon>Dothideomycetidae</taxon>
        <taxon>Myriangiales</taxon>
        <taxon>Elsinoaceae</taxon>
        <taxon>Sphaceloma</taxon>
    </lineage>
</organism>
<keyword evidence="3" id="KW-1185">Reference proteome</keyword>
<sequence length="349" mass="40156">MFLDELPTETVTNIFLYAPTVASALALSSTCHRFRTIFKSSKRLLILGQAAENQYGPLRDAIQLITYNESQPAHLPREAPLSDALLTSIVHVGQVAAKWEDIYPFKRWKHDYAARRLLDPAERWTLRRAIYRLWLFSKAYHNAAHNRLARTAPQPTRERALLLHNYNTGELAEMMDVHNILRDVICNNICPSNGTIRRKFHKRFPDSNYQLLFNIHLNYPPSPSDTFANSDAFYNHRQSNAMQFKFHNKFVPSRSHEPGGEGWGEDISHYYVVEDMLKLDPAQILHLRDNAPLKGQVEAYIRGLGDWFDNNGETFCQTMSMVVVQRGRDMEEIKEAIEDGILGIAVEDD</sequence>
<accession>A0A2K1QKQ9</accession>
<dbReference type="AlphaFoldDB" id="A0A2K1QKQ9"/>
<dbReference type="OrthoDB" id="1638493at2759"/>
<dbReference type="EMBL" id="NKHZ01000070">
    <property type="protein sequence ID" value="PNS15541.1"/>
    <property type="molecule type" value="Genomic_DNA"/>
</dbReference>
<reference evidence="2 3" key="1">
    <citation type="submission" date="2017-06" db="EMBL/GenBank/DDBJ databases">
        <title>Draft genome sequence of a variant of Elsinoe murrayae.</title>
        <authorList>
            <person name="Cheng Q."/>
        </authorList>
    </citation>
    <scope>NUCLEOTIDE SEQUENCE [LARGE SCALE GENOMIC DNA]</scope>
    <source>
        <strain evidence="2 3">CQ-2017a</strain>
    </source>
</reference>
<dbReference type="InterPro" id="IPR036047">
    <property type="entry name" value="F-box-like_dom_sf"/>
</dbReference>
<feature type="domain" description="F-box" evidence="1">
    <location>
        <begin position="3"/>
        <end position="43"/>
    </location>
</feature>
<dbReference type="InParanoid" id="A0A2K1QKQ9"/>
<dbReference type="STRING" id="2082308.A0A2K1QKQ9"/>
<gene>
    <name evidence="2" type="ORF">CAC42_800</name>
</gene>
<dbReference type="InterPro" id="IPR001810">
    <property type="entry name" value="F-box_dom"/>
</dbReference>
<protein>
    <recommendedName>
        <fullName evidence="1">F-box domain-containing protein</fullName>
    </recommendedName>
</protein>
<name>A0A2K1QKQ9_9PEZI</name>
<dbReference type="SUPFAM" id="SSF81383">
    <property type="entry name" value="F-box domain"/>
    <property type="match status" value="1"/>
</dbReference>